<sequence>MKTTLPILALAASVAATGFHQAKPFTCPSNTDNTCTDAQKPGFNFEDLIIGGFTKYKDFNFKGFSCGSGSGKRFAPRTNGGNYIHGTCGSKKETSPSFGCGSGSAVDKFSLGSIHVKPEFDCDLEFHYDMPDGSTCKHRNSCKKSGTTVTNTQCGGAKNVTIIFPPQPNKPKPSCSIEVPTVSFDCSTASSTKSIKTTTSKAASSTTTAAVKTTTSEVKSSSTPAQASSTAPATSSKPAESSTAPAITSSKPAESSTAPAITSSKPAESSAVVVSSTTLAASSTAPGVSSSTPAAESSTAPGVSSAVSSVAVVSSAASSAVSSAVSVASSTAPGVTSSAPGVISSTVAPVSSSPAAASSSITTTIVTSFQSTSTIFTTLTSTLVSCAPTVPNCPANSITVTVVTVVVGTTLCPVTETRTTVLPPVAASSTPGAISSVPGSPAASSVPGAISSAPGSPAISATQSAVVSSAAPVETLPCPDVVPSCLNTFLFSVGCKDNSDSACYCPDSVFVKSIFNCIYAHGASDQIVSEAVLFFQGICAPFVSSNPGIVDATVTTYITATATPTAVAPVYTTITVDVTTVVPCTDSAGVEIPSSSTTSVISTTLQVPQVGFQTGTAGSVGVIPVTAQPIVDGGVSATATATGTTVAAPIGTGSLRPKPTQSGLVTVNSSGRVNAGLSLAAAMALLAAVGI</sequence>
<name>A0AAE0P6M1_9PEZI</name>
<feature type="region of interest" description="Disordered" evidence="1">
    <location>
        <begin position="197"/>
        <end position="269"/>
    </location>
</feature>
<proteinExistence type="predicted"/>
<reference evidence="3" key="2">
    <citation type="submission" date="2023-06" db="EMBL/GenBank/DDBJ databases">
        <authorList>
            <consortium name="Lawrence Berkeley National Laboratory"/>
            <person name="Haridas S."/>
            <person name="Hensen N."/>
            <person name="Bonometti L."/>
            <person name="Westerberg I."/>
            <person name="Brannstrom I.O."/>
            <person name="Guillou S."/>
            <person name="Cros-Aarteil S."/>
            <person name="Calhoun S."/>
            <person name="Kuo A."/>
            <person name="Mondo S."/>
            <person name="Pangilinan J."/>
            <person name="Riley R."/>
            <person name="LaButti K."/>
            <person name="Andreopoulos B."/>
            <person name="Lipzen A."/>
            <person name="Chen C."/>
            <person name="Yanf M."/>
            <person name="Daum C."/>
            <person name="Ng V."/>
            <person name="Clum A."/>
            <person name="Steindorff A."/>
            <person name="Ohm R."/>
            <person name="Martin F."/>
            <person name="Silar P."/>
            <person name="Natvig D."/>
            <person name="Lalanne C."/>
            <person name="Gautier V."/>
            <person name="Ament-velasquez S.L."/>
            <person name="Kruys A."/>
            <person name="Hutchinson M.I."/>
            <person name="Powell A.J."/>
            <person name="Barry K."/>
            <person name="Miller A.N."/>
            <person name="Grigoriev I.V."/>
            <person name="Debuchy R."/>
            <person name="Gladieux P."/>
            <person name="Thoren M.H."/>
            <person name="Johannesson H."/>
        </authorList>
    </citation>
    <scope>NUCLEOTIDE SEQUENCE</scope>
    <source>
        <strain evidence="3">CBS 232.78</strain>
    </source>
</reference>
<feature type="compositionally biased region" description="Low complexity" evidence="1">
    <location>
        <begin position="197"/>
        <end position="246"/>
    </location>
</feature>
<evidence type="ECO:0008006" key="5">
    <source>
        <dbReference type="Google" id="ProtNLM"/>
    </source>
</evidence>
<dbReference type="Proteomes" id="UP001285441">
    <property type="component" value="Unassembled WGS sequence"/>
</dbReference>
<accession>A0AAE0P6M1</accession>
<organism evidence="3 4">
    <name type="scientific">Podospora didyma</name>
    <dbReference type="NCBI Taxonomy" id="330526"/>
    <lineage>
        <taxon>Eukaryota</taxon>
        <taxon>Fungi</taxon>
        <taxon>Dikarya</taxon>
        <taxon>Ascomycota</taxon>
        <taxon>Pezizomycotina</taxon>
        <taxon>Sordariomycetes</taxon>
        <taxon>Sordariomycetidae</taxon>
        <taxon>Sordariales</taxon>
        <taxon>Podosporaceae</taxon>
        <taxon>Podospora</taxon>
    </lineage>
</organism>
<keyword evidence="2" id="KW-0732">Signal</keyword>
<evidence type="ECO:0000313" key="4">
    <source>
        <dbReference type="Proteomes" id="UP001285441"/>
    </source>
</evidence>
<feature type="compositionally biased region" description="Polar residues" evidence="1">
    <location>
        <begin position="247"/>
        <end position="262"/>
    </location>
</feature>
<keyword evidence="4" id="KW-1185">Reference proteome</keyword>
<evidence type="ECO:0000256" key="1">
    <source>
        <dbReference type="SAM" id="MobiDB-lite"/>
    </source>
</evidence>
<feature type="chain" id="PRO_5041957397" description="Extracellular membrane protein CFEM domain-containing protein" evidence="2">
    <location>
        <begin position="23"/>
        <end position="691"/>
    </location>
</feature>
<evidence type="ECO:0000313" key="3">
    <source>
        <dbReference type="EMBL" id="KAK3394287.1"/>
    </source>
</evidence>
<feature type="signal peptide" evidence="2">
    <location>
        <begin position="1"/>
        <end position="22"/>
    </location>
</feature>
<comment type="caution">
    <text evidence="3">The sequence shown here is derived from an EMBL/GenBank/DDBJ whole genome shotgun (WGS) entry which is preliminary data.</text>
</comment>
<dbReference type="EMBL" id="JAULSW010000001">
    <property type="protein sequence ID" value="KAK3394287.1"/>
    <property type="molecule type" value="Genomic_DNA"/>
</dbReference>
<gene>
    <name evidence="3" type="ORF">B0H63DRAFT_42130</name>
</gene>
<evidence type="ECO:0000256" key="2">
    <source>
        <dbReference type="SAM" id="SignalP"/>
    </source>
</evidence>
<protein>
    <recommendedName>
        <fullName evidence="5">Extracellular membrane protein CFEM domain-containing protein</fullName>
    </recommendedName>
</protein>
<reference evidence="3" key="1">
    <citation type="journal article" date="2023" name="Mol. Phylogenet. Evol.">
        <title>Genome-scale phylogeny and comparative genomics of the fungal order Sordariales.</title>
        <authorList>
            <person name="Hensen N."/>
            <person name="Bonometti L."/>
            <person name="Westerberg I."/>
            <person name="Brannstrom I.O."/>
            <person name="Guillou S."/>
            <person name="Cros-Aarteil S."/>
            <person name="Calhoun S."/>
            <person name="Haridas S."/>
            <person name="Kuo A."/>
            <person name="Mondo S."/>
            <person name="Pangilinan J."/>
            <person name="Riley R."/>
            <person name="LaButti K."/>
            <person name="Andreopoulos B."/>
            <person name="Lipzen A."/>
            <person name="Chen C."/>
            <person name="Yan M."/>
            <person name="Daum C."/>
            <person name="Ng V."/>
            <person name="Clum A."/>
            <person name="Steindorff A."/>
            <person name="Ohm R.A."/>
            <person name="Martin F."/>
            <person name="Silar P."/>
            <person name="Natvig D.O."/>
            <person name="Lalanne C."/>
            <person name="Gautier V."/>
            <person name="Ament-Velasquez S.L."/>
            <person name="Kruys A."/>
            <person name="Hutchinson M.I."/>
            <person name="Powell A.J."/>
            <person name="Barry K."/>
            <person name="Miller A.N."/>
            <person name="Grigoriev I.V."/>
            <person name="Debuchy R."/>
            <person name="Gladieux P."/>
            <person name="Hiltunen Thoren M."/>
            <person name="Johannesson H."/>
        </authorList>
    </citation>
    <scope>NUCLEOTIDE SEQUENCE</scope>
    <source>
        <strain evidence="3">CBS 232.78</strain>
    </source>
</reference>
<dbReference type="AlphaFoldDB" id="A0AAE0P6M1"/>